<comment type="similarity">
    <text evidence="3">Belongs to the glycosyl hydrolase 5 (cellulase A) family.</text>
</comment>
<dbReference type="InterPro" id="IPR001547">
    <property type="entry name" value="Glyco_hydro_5"/>
</dbReference>
<dbReference type="InterPro" id="IPR017853">
    <property type="entry name" value="GH"/>
</dbReference>
<evidence type="ECO:0000313" key="6">
    <source>
        <dbReference type="EMBL" id="MBP1468345.1"/>
    </source>
</evidence>
<keyword evidence="1 3" id="KW-0378">Hydrolase</keyword>
<dbReference type="InterPro" id="IPR002477">
    <property type="entry name" value="Peptidoglycan-bd-like"/>
</dbReference>
<sequence>MPRTIRLRSSGDDVRFLQERLNARPPSALPPLDVDGKFGAKTQARVQEFQANNGLSTNGVVESLTWGSLLGHAVAQTRGFFVLGRDLYDRRGARVILRGVNKMSVWDNDDPVGLVSFPQIKQTGANTVRIVWAITTNLQPGGPATATATLDALIKNAKANRLIPMIELHDGTGTWGRLDDLVSYWTQPEVVKIIKQHQTYLLVNIGNEVGDAKVSQADFIAGYSDSIQRMRAAGIRTPLVIDASDWGKNLEMLNSTAATLRAADPEGNLIFSVHLYWSLACGADASFIRSNLQQAVNLGYPLIVGEFSQYGGYPCGNPNASICGPAGEIDYRTILAACHEHELGWYAWEWGPGNGFNDPLCAIMDMTHDRLFANLKPGWAHEVAISSPFGIQQTSVTPASI</sequence>
<evidence type="ECO:0000259" key="4">
    <source>
        <dbReference type="Pfam" id="PF00150"/>
    </source>
</evidence>
<evidence type="ECO:0000256" key="2">
    <source>
        <dbReference type="ARBA" id="ARBA00023295"/>
    </source>
</evidence>
<protein>
    <submittedName>
        <fullName evidence="6">Cellulase family glycosylhydrolase</fullName>
    </submittedName>
</protein>
<name>A0ABS4DFZ6_9CHLR</name>
<dbReference type="Pfam" id="PF00150">
    <property type="entry name" value="Cellulase"/>
    <property type="match status" value="1"/>
</dbReference>
<organism evidence="6 7">
    <name type="scientific">Candidatus Chloroploca mongolica</name>
    <dbReference type="NCBI Taxonomy" id="2528176"/>
    <lineage>
        <taxon>Bacteria</taxon>
        <taxon>Bacillati</taxon>
        <taxon>Chloroflexota</taxon>
        <taxon>Chloroflexia</taxon>
        <taxon>Chloroflexales</taxon>
        <taxon>Chloroflexineae</taxon>
        <taxon>Oscillochloridaceae</taxon>
        <taxon>Candidatus Chloroploca</taxon>
    </lineage>
</organism>
<dbReference type="SUPFAM" id="SSF51445">
    <property type="entry name" value="(Trans)glycosidases"/>
    <property type="match status" value="1"/>
</dbReference>
<keyword evidence="2 3" id="KW-0326">Glycosidase</keyword>
<dbReference type="InterPro" id="IPR036365">
    <property type="entry name" value="PGBD-like_sf"/>
</dbReference>
<evidence type="ECO:0000256" key="3">
    <source>
        <dbReference type="RuleBase" id="RU361153"/>
    </source>
</evidence>
<dbReference type="Pfam" id="PF01471">
    <property type="entry name" value="PG_binding_1"/>
    <property type="match status" value="1"/>
</dbReference>
<dbReference type="InterPro" id="IPR036366">
    <property type="entry name" value="PGBDSf"/>
</dbReference>
<feature type="domain" description="Glycoside hydrolase family 5" evidence="4">
    <location>
        <begin position="90"/>
        <end position="352"/>
    </location>
</feature>
<dbReference type="SUPFAM" id="SSF47090">
    <property type="entry name" value="PGBD-like"/>
    <property type="match status" value="1"/>
</dbReference>
<accession>A0ABS4DFZ6</accession>
<dbReference type="RefSeq" id="WP_135481004.1">
    <property type="nucleotide sequence ID" value="NZ_SIJK02000065.1"/>
</dbReference>
<dbReference type="Gene3D" id="1.10.101.10">
    <property type="entry name" value="PGBD-like superfamily/PGBD"/>
    <property type="match status" value="1"/>
</dbReference>
<dbReference type="Proteomes" id="UP001193081">
    <property type="component" value="Unassembled WGS sequence"/>
</dbReference>
<dbReference type="EMBL" id="SIJK02000065">
    <property type="protein sequence ID" value="MBP1468345.1"/>
    <property type="molecule type" value="Genomic_DNA"/>
</dbReference>
<comment type="caution">
    <text evidence="6">The sequence shown here is derived from an EMBL/GenBank/DDBJ whole genome shotgun (WGS) entry which is preliminary data.</text>
</comment>
<gene>
    <name evidence="6" type="ORF">EYB53_021720</name>
</gene>
<keyword evidence="7" id="KW-1185">Reference proteome</keyword>
<evidence type="ECO:0000259" key="5">
    <source>
        <dbReference type="Pfam" id="PF01471"/>
    </source>
</evidence>
<evidence type="ECO:0000313" key="7">
    <source>
        <dbReference type="Proteomes" id="UP001193081"/>
    </source>
</evidence>
<feature type="domain" description="Peptidoglycan binding-like" evidence="5">
    <location>
        <begin position="10"/>
        <end position="68"/>
    </location>
</feature>
<dbReference type="Gene3D" id="3.20.20.80">
    <property type="entry name" value="Glycosidases"/>
    <property type="match status" value="1"/>
</dbReference>
<proteinExistence type="inferred from homology"/>
<reference evidence="6 7" key="1">
    <citation type="submission" date="2021-03" db="EMBL/GenBank/DDBJ databases">
        <authorList>
            <person name="Grouzdev D.S."/>
        </authorList>
    </citation>
    <scope>NUCLEOTIDE SEQUENCE [LARGE SCALE GENOMIC DNA]</scope>
    <source>
        <strain evidence="6 7">M50-1</strain>
    </source>
</reference>
<evidence type="ECO:0000256" key="1">
    <source>
        <dbReference type="ARBA" id="ARBA00022801"/>
    </source>
</evidence>